<evidence type="ECO:0000313" key="1">
    <source>
        <dbReference type="EMBL" id="GED04479.1"/>
    </source>
</evidence>
<organism evidence="1 2">
    <name type="scientific">Glutamicibacter uratoxydans</name>
    <name type="common">Arthrobacter uratoxydans</name>
    <dbReference type="NCBI Taxonomy" id="43667"/>
    <lineage>
        <taxon>Bacteria</taxon>
        <taxon>Bacillati</taxon>
        <taxon>Actinomycetota</taxon>
        <taxon>Actinomycetes</taxon>
        <taxon>Micrococcales</taxon>
        <taxon>Micrococcaceae</taxon>
        <taxon>Glutamicibacter</taxon>
    </lineage>
</organism>
<protein>
    <submittedName>
        <fullName evidence="1">Uncharacterized protein</fullName>
    </submittedName>
</protein>
<gene>
    <name evidence="1" type="ORF">AUR04nite_00110</name>
</gene>
<evidence type="ECO:0000313" key="2">
    <source>
        <dbReference type="Proteomes" id="UP000316612"/>
    </source>
</evidence>
<proteinExistence type="predicted"/>
<dbReference type="OrthoDB" id="9960495at2"/>
<dbReference type="RefSeq" id="WP_141360691.1">
    <property type="nucleotide sequence ID" value="NZ_BAAAJL010000007.1"/>
</dbReference>
<keyword evidence="2" id="KW-1185">Reference proteome</keyword>
<reference evidence="1 2" key="1">
    <citation type="submission" date="2019-06" db="EMBL/GenBank/DDBJ databases">
        <title>Whole genome shotgun sequence of Glutamicibacter uratoxydans NBRC 15515.</title>
        <authorList>
            <person name="Hosoyama A."/>
            <person name="Uohara A."/>
            <person name="Ohji S."/>
            <person name="Ichikawa N."/>
        </authorList>
    </citation>
    <scope>NUCLEOTIDE SEQUENCE [LARGE SCALE GENOMIC DNA]</scope>
    <source>
        <strain evidence="1 2">NBRC 15515</strain>
    </source>
</reference>
<comment type="caution">
    <text evidence="1">The sequence shown here is derived from an EMBL/GenBank/DDBJ whole genome shotgun (WGS) entry which is preliminary data.</text>
</comment>
<dbReference type="Proteomes" id="UP000316612">
    <property type="component" value="Unassembled WGS sequence"/>
</dbReference>
<sequence>MSEAIKIDETTGLPELPEGHFWNVLEGHYNVGLEIRKHRKRFGSKVIISGVVRRIRDDGEEFYLSTAVDGVSDEDFTPEAIFYSAKLLLNEWRKRDATILRYEENKKLLGAYPPKKLEVK</sequence>
<name>A0A4Y4DGY3_GLUUR</name>
<accession>A0A4Y4DGY3</accession>
<dbReference type="EMBL" id="BJNY01000001">
    <property type="protein sequence ID" value="GED04479.1"/>
    <property type="molecule type" value="Genomic_DNA"/>
</dbReference>
<dbReference type="AlphaFoldDB" id="A0A4Y4DGY3"/>